<dbReference type="Gene3D" id="3.40.50.2000">
    <property type="entry name" value="Glycogen Phosphorylase B"/>
    <property type="match status" value="2"/>
</dbReference>
<keyword evidence="3" id="KW-0808">Transferase</keyword>
<dbReference type="CDD" id="cd03801">
    <property type="entry name" value="GT4_PimA-like"/>
    <property type="match status" value="1"/>
</dbReference>
<dbReference type="AlphaFoldDB" id="A0A0W8FMJ9"/>
<evidence type="ECO:0000313" key="3">
    <source>
        <dbReference type="EMBL" id="KUG22057.1"/>
    </source>
</evidence>
<gene>
    <name evidence="3" type="ORF">ASZ90_008168</name>
</gene>
<dbReference type="InterPro" id="IPR001296">
    <property type="entry name" value="Glyco_trans_1"/>
</dbReference>
<dbReference type="InterPro" id="IPR028098">
    <property type="entry name" value="Glyco_trans_4-like_N"/>
</dbReference>
<proteinExistence type="predicted"/>
<reference evidence="3" key="1">
    <citation type="journal article" date="2015" name="Proc. Natl. Acad. Sci. U.S.A.">
        <title>Networks of energetic and metabolic interactions define dynamics in microbial communities.</title>
        <authorList>
            <person name="Embree M."/>
            <person name="Liu J.K."/>
            <person name="Al-Bassam M.M."/>
            <person name="Zengler K."/>
        </authorList>
    </citation>
    <scope>NUCLEOTIDE SEQUENCE</scope>
</reference>
<dbReference type="Pfam" id="PF13439">
    <property type="entry name" value="Glyco_transf_4"/>
    <property type="match status" value="1"/>
</dbReference>
<dbReference type="PANTHER" id="PTHR45947">
    <property type="entry name" value="SULFOQUINOVOSYL TRANSFERASE SQD2"/>
    <property type="match status" value="1"/>
</dbReference>
<dbReference type="SUPFAM" id="SSF53756">
    <property type="entry name" value="UDP-Glycosyltransferase/glycogen phosphorylase"/>
    <property type="match status" value="1"/>
</dbReference>
<evidence type="ECO:0000259" key="2">
    <source>
        <dbReference type="Pfam" id="PF13439"/>
    </source>
</evidence>
<feature type="domain" description="Glycosyltransferase subfamily 4-like N-terminal" evidence="2">
    <location>
        <begin position="20"/>
        <end position="202"/>
    </location>
</feature>
<sequence>MKICFVSHSYPFFAGDWRSNFIASLAEAYTGLGNEVTVFTPLYSGECRKTGEADKVKIVEYRYMPFKSWHLVGYGSSMKNDTKISKSTILLTPFLLIAGMIKLAGLLKRENYDFLHCHWAVPNALIAVGARWLAGSDAKILTSFPGSDVTVIRNTGTLGKIMAKIIAKSDYLSCNSADLKEGIVRSGIDSEKVDYVIYGVDDKKINFSAQKRKITRERLAINDETTLLLVIGRFIPKKGFSTAFRALKYIVEKHKNIKLAVIGDGDLKNEYVEILKQDKTSGHVIFIGYIAANELADYYSACDIFLMPSEKNPPDGLNTVVPEAMACGRPIVASNVGGNDLVVFDGLNGFLHSEGDYEKLAALVSRLIENESTRIDMGRKSLELIQTKFNWKAIAEYYIEKYKETYGKANRS</sequence>
<feature type="domain" description="Glycosyl transferase family 1" evidence="1">
    <location>
        <begin position="212"/>
        <end position="380"/>
    </location>
</feature>
<accession>A0A0W8FMJ9</accession>
<dbReference type="InterPro" id="IPR050194">
    <property type="entry name" value="Glycosyltransferase_grp1"/>
</dbReference>
<organism evidence="3">
    <name type="scientific">hydrocarbon metagenome</name>
    <dbReference type="NCBI Taxonomy" id="938273"/>
    <lineage>
        <taxon>unclassified sequences</taxon>
        <taxon>metagenomes</taxon>
        <taxon>ecological metagenomes</taxon>
    </lineage>
</organism>
<comment type="caution">
    <text evidence="3">The sequence shown here is derived from an EMBL/GenBank/DDBJ whole genome shotgun (WGS) entry which is preliminary data.</text>
</comment>
<evidence type="ECO:0000259" key="1">
    <source>
        <dbReference type="Pfam" id="PF00534"/>
    </source>
</evidence>
<protein>
    <submittedName>
        <fullName evidence="3">Glycosyltransferase</fullName>
    </submittedName>
</protein>
<dbReference type="Pfam" id="PF00534">
    <property type="entry name" value="Glycos_transf_1"/>
    <property type="match status" value="1"/>
</dbReference>
<dbReference type="PANTHER" id="PTHR45947:SF3">
    <property type="entry name" value="SULFOQUINOVOSYL TRANSFERASE SQD2"/>
    <property type="match status" value="1"/>
</dbReference>
<name>A0A0W8FMJ9_9ZZZZ</name>
<dbReference type="GO" id="GO:0016757">
    <property type="term" value="F:glycosyltransferase activity"/>
    <property type="evidence" value="ECO:0007669"/>
    <property type="project" value="InterPro"/>
</dbReference>
<dbReference type="EMBL" id="LNQE01000991">
    <property type="protein sequence ID" value="KUG22057.1"/>
    <property type="molecule type" value="Genomic_DNA"/>
</dbReference>